<proteinExistence type="predicted"/>
<evidence type="ECO:0000313" key="5">
    <source>
        <dbReference type="RefSeq" id="XP_010467790.1"/>
    </source>
</evidence>
<feature type="region of interest" description="Disordered" evidence="1">
    <location>
        <begin position="233"/>
        <end position="271"/>
    </location>
</feature>
<gene>
    <name evidence="5" type="primary">LOC104747793</name>
</gene>
<reference evidence="5" key="2">
    <citation type="submission" date="2025-08" db="UniProtKB">
        <authorList>
            <consortium name="RefSeq"/>
        </authorList>
    </citation>
    <scope>IDENTIFICATION</scope>
    <source>
        <tissue evidence="5">Leaf</tissue>
    </source>
</reference>
<evidence type="ECO:0000259" key="2">
    <source>
        <dbReference type="Pfam" id="PF13976"/>
    </source>
</evidence>
<evidence type="ECO:0000259" key="3">
    <source>
        <dbReference type="Pfam" id="PF22936"/>
    </source>
</evidence>
<keyword evidence="4" id="KW-1185">Reference proteome</keyword>
<dbReference type="Pfam" id="PF22936">
    <property type="entry name" value="Pol_BBD"/>
    <property type="match status" value="1"/>
</dbReference>
<dbReference type="PANTHER" id="PTHR47481">
    <property type="match status" value="1"/>
</dbReference>
<dbReference type="GeneID" id="104747793"/>
<dbReference type="Pfam" id="PF13976">
    <property type="entry name" value="gag_pre-integrs"/>
    <property type="match status" value="1"/>
</dbReference>
<dbReference type="InterPro" id="IPR025724">
    <property type="entry name" value="GAG-pre-integrase_dom"/>
</dbReference>
<feature type="domain" description="GAG-pre-integrase" evidence="2">
    <location>
        <begin position="436"/>
        <end position="503"/>
    </location>
</feature>
<feature type="compositionally biased region" description="Polar residues" evidence="1">
    <location>
        <begin position="251"/>
        <end position="264"/>
    </location>
</feature>
<reference evidence="4" key="1">
    <citation type="journal article" date="2014" name="Nat. Commun.">
        <title>The emerging biofuel crop Camelina sativa retains a highly undifferentiated hexaploid genome structure.</title>
        <authorList>
            <person name="Kagale S."/>
            <person name="Koh C."/>
            <person name="Nixon J."/>
            <person name="Bollina V."/>
            <person name="Clarke W.E."/>
            <person name="Tuteja R."/>
            <person name="Spillane C."/>
            <person name="Robinson S.J."/>
            <person name="Links M.G."/>
            <person name="Clarke C."/>
            <person name="Higgins E.E."/>
            <person name="Huebert T."/>
            <person name="Sharpe A.G."/>
            <person name="Parkin I.A."/>
        </authorList>
    </citation>
    <scope>NUCLEOTIDE SEQUENCE [LARGE SCALE GENOMIC DNA]</scope>
    <source>
        <strain evidence="4">cv. DH55</strain>
    </source>
</reference>
<sequence length="543" mass="59661">MSAMSETIAIVNTPQLLSVNMSNVTKLTASNFIMWSRQVHAFLNGYDLAGYIDGSVVVPPPTVATDGVTTPNPDYTLWKRQDRLIYSSLLGTIVTTVQPLLSRATTSAEIWTTLTTTYAAPSRSHIQQIRHQIQAWKKGTKPVDDYFLGLTMRFDKLAVLGASMAHEDQVEAVLRGLTDDFKTVIDQLEGREKTPTLPEVYEKLLHHEVKLQTIAATSPPSFPATTNAVNFCGGSSGGSGNRNQQRHKQQYRSNYSTPNKTGMSRSDKGMSRGYQGRCQICGIHGHSARTCSQLHQGGFSSHPRAYAPWHSRANLVTGSGYDVNPWILDSGATHHVTSDLNNLALHQPYNGGEDITITDGSTLPISQTGSTFLPTSSRDISLNNVLYVPDIKKNLISVYRLCNANQVTVKFSLDQFQVKDLATGSACSKGGTRNELYEWPVNISSPVSLFASPSTKLDLLSWHARLGHPALPVLKTLVSKFFLPVSTSLQPPLSCSDCFINKSHKLPFHVNTITSHHPLQYIYTDVWKSPIVSIDGFKLFGVG</sequence>
<evidence type="ECO:0000256" key="1">
    <source>
        <dbReference type="SAM" id="MobiDB-lite"/>
    </source>
</evidence>
<dbReference type="RefSeq" id="XP_010467790.1">
    <property type="nucleotide sequence ID" value="XM_010469488.1"/>
</dbReference>
<accession>A0ABM0W9W0</accession>
<feature type="domain" description="Retrovirus-related Pol polyprotein from transposon TNT 1-94-like beta-barrel" evidence="3">
    <location>
        <begin position="326"/>
        <end position="403"/>
    </location>
</feature>
<organism evidence="4 5">
    <name type="scientific">Camelina sativa</name>
    <name type="common">False flax</name>
    <name type="synonym">Myagrum sativum</name>
    <dbReference type="NCBI Taxonomy" id="90675"/>
    <lineage>
        <taxon>Eukaryota</taxon>
        <taxon>Viridiplantae</taxon>
        <taxon>Streptophyta</taxon>
        <taxon>Embryophyta</taxon>
        <taxon>Tracheophyta</taxon>
        <taxon>Spermatophyta</taxon>
        <taxon>Magnoliopsida</taxon>
        <taxon>eudicotyledons</taxon>
        <taxon>Gunneridae</taxon>
        <taxon>Pentapetalae</taxon>
        <taxon>rosids</taxon>
        <taxon>malvids</taxon>
        <taxon>Brassicales</taxon>
        <taxon>Brassicaceae</taxon>
        <taxon>Camelineae</taxon>
        <taxon>Camelina</taxon>
    </lineage>
</organism>
<dbReference type="InterPro" id="IPR054722">
    <property type="entry name" value="PolX-like_BBD"/>
</dbReference>
<dbReference type="Pfam" id="PF14223">
    <property type="entry name" value="Retrotran_gag_2"/>
    <property type="match status" value="1"/>
</dbReference>
<dbReference type="Proteomes" id="UP000694864">
    <property type="component" value="Chromosome 2"/>
</dbReference>
<protein>
    <submittedName>
        <fullName evidence="5">Uncharacterized protein LOC104747793</fullName>
    </submittedName>
</protein>
<evidence type="ECO:0000313" key="4">
    <source>
        <dbReference type="Proteomes" id="UP000694864"/>
    </source>
</evidence>
<name>A0ABM0W9W0_CAMSA</name>
<dbReference type="PANTHER" id="PTHR47481:SF22">
    <property type="entry name" value="RETROTRANSPOSON GAG DOMAIN-CONTAINING PROTEIN"/>
    <property type="match status" value="1"/>
</dbReference>